<dbReference type="PANTHER" id="PTHR38764">
    <property type="entry name" value="ACYL CARRIER PROTEIN PHOSPHODIESTERASE"/>
    <property type="match status" value="1"/>
</dbReference>
<reference evidence="6" key="1">
    <citation type="submission" date="2016-10" db="EMBL/GenBank/DDBJ databases">
        <authorList>
            <person name="Varghese N."/>
            <person name="Submissions S."/>
        </authorList>
    </citation>
    <scope>NUCLEOTIDE SEQUENCE [LARGE SCALE GENOMIC DNA]</scope>
    <source>
        <strain evidence="6">NRRL B-51270</strain>
    </source>
</reference>
<dbReference type="InterPro" id="IPR007431">
    <property type="entry name" value="ACP_PD"/>
</dbReference>
<dbReference type="STRING" id="487184.SAMN05216421_0586"/>
<dbReference type="PANTHER" id="PTHR38764:SF1">
    <property type="entry name" value="ACYL CARRIER PROTEIN PHOSPHODIESTERASE"/>
    <property type="match status" value="1"/>
</dbReference>
<evidence type="ECO:0000313" key="6">
    <source>
        <dbReference type="Proteomes" id="UP000243207"/>
    </source>
</evidence>
<dbReference type="GO" id="GO:0008770">
    <property type="term" value="F:[acyl-carrier-protein] phosphodiesterase activity"/>
    <property type="evidence" value="ECO:0007669"/>
    <property type="project" value="InterPro"/>
</dbReference>
<name>A0A1H1N451_9GAMM</name>
<keyword evidence="2" id="KW-0378">Hydrolase</keyword>
<keyword evidence="3" id="KW-0443">Lipid metabolism</keyword>
<keyword evidence="6" id="KW-1185">Reference proteome</keyword>
<dbReference type="PIRSF" id="PIRSF011489">
    <property type="entry name" value="DUF479"/>
    <property type="match status" value="1"/>
</dbReference>
<gene>
    <name evidence="5" type="ORF">SAMN05216421_0586</name>
</gene>
<dbReference type="OrthoDB" id="8442777at2"/>
<dbReference type="Pfam" id="PF04336">
    <property type="entry name" value="ACP_PD"/>
    <property type="match status" value="1"/>
</dbReference>
<keyword evidence="1" id="KW-0444">Lipid biosynthesis</keyword>
<dbReference type="GO" id="GO:0006633">
    <property type="term" value="P:fatty acid biosynthetic process"/>
    <property type="evidence" value="ECO:0007669"/>
    <property type="project" value="UniProtKB-KW"/>
</dbReference>
<proteinExistence type="predicted"/>
<evidence type="ECO:0000256" key="3">
    <source>
        <dbReference type="ARBA" id="ARBA00023098"/>
    </source>
</evidence>
<evidence type="ECO:0000256" key="2">
    <source>
        <dbReference type="ARBA" id="ARBA00022801"/>
    </source>
</evidence>
<protein>
    <submittedName>
        <fullName evidence="5">Acyl carrier protein phosphodiesterase</fullName>
    </submittedName>
</protein>
<dbReference type="AlphaFoldDB" id="A0A1H1N451"/>
<dbReference type="EMBL" id="LT629736">
    <property type="protein sequence ID" value="SDR92949.1"/>
    <property type="molecule type" value="Genomic_DNA"/>
</dbReference>
<evidence type="ECO:0000256" key="4">
    <source>
        <dbReference type="ARBA" id="ARBA00023160"/>
    </source>
</evidence>
<sequence length="212" mass="23741">MNFLAHLYLGPRDPERLLGSMLGDFVKGPIGSMQLPAGVREGIWLHRQIDAFTDAHPLVALSKRRVSPLRRRFAGIMVDMFYDHMLARHWQRFEAVSLSAFTDQAYADLLANQHLMPDRARLVITRMATHDWLGSYVHVESLHQALDNMARRFSRQTSLPGGAAELEAEYTGFEADFLAFMPEVTAFASAQAARLESEGEALVSAPSSRPNT</sequence>
<accession>A0A1H1N451</accession>
<dbReference type="RefSeq" id="WP_093391738.1">
    <property type="nucleotide sequence ID" value="NZ_LT629736.1"/>
</dbReference>
<evidence type="ECO:0000256" key="1">
    <source>
        <dbReference type="ARBA" id="ARBA00022516"/>
    </source>
</evidence>
<keyword evidence="4" id="KW-0275">Fatty acid biosynthesis</keyword>
<evidence type="ECO:0000313" key="5">
    <source>
        <dbReference type="EMBL" id="SDR92949.1"/>
    </source>
</evidence>
<dbReference type="Proteomes" id="UP000243207">
    <property type="component" value="Chromosome I"/>
</dbReference>
<keyword evidence="4" id="KW-0276">Fatty acid metabolism</keyword>
<organism evidence="5 6">
    <name type="scientific">Halopseudomonas xinjiangensis</name>
    <dbReference type="NCBI Taxonomy" id="487184"/>
    <lineage>
        <taxon>Bacteria</taxon>
        <taxon>Pseudomonadati</taxon>
        <taxon>Pseudomonadota</taxon>
        <taxon>Gammaproteobacteria</taxon>
        <taxon>Pseudomonadales</taxon>
        <taxon>Pseudomonadaceae</taxon>
        <taxon>Halopseudomonas</taxon>
    </lineage>
</organism>